<dbReference type="Pfam" id="PF17656">
    <property type="entry name" value="ChapFlgA_N"/>
    <property type="match status" value="1"/>
</dbReference>
<evidence type="ECO:0000313" key="14">
    <source>
        <dbReference type="Proteomes" id="UP000254033"/>
    </source>
</evidence>
<keyword evidence="12" id="KW-1185">Reference proteome</keyword>
<evidence type="ECO:0000256" key="7">
    <source>
        <dbReference type="RuleBase" id="RU362063"/>
    </source>
</evidence>
<evidence type="ECO:0000313" key="10">
    <source>
        <dbReference type="EMBL" id="SPX59409.1"/>
    </source>
</evidence>
<dbReference type="EMBL" id="UASS01000001">
    <property type="protein sequence ID" value="SPX59409.1"/>
    <property type="molecule type" value="Genomic_DNA"/>
</dbReference>
<dbReference type="EMBL" id="UGNY01000001">
    <property type="protein sequence ID" value="STX38649.1"/>
    <property type="molecule type" value="Genomic_DNA"/>
</dbReference>
<evidence type="ECO:0000256" key="5">
    <source>
        <dbReference type="ARBA" id="ARBA00022764"/>
    </source>
</evidence>
<comment type="subcellular location">
    <subcellularLocation>
        <location evidence="1 7">Periplasm</location>
    </subcellularLocation>
</comment>
<dbReference type="CDD" id="cd11614">
    <property type="entry name" value="SAF_CpaB_FlgA_like"/>
    <property type="match status" value="1"/>
</dbReference>
<name>A0A0W0U279_9GAMM</name>
<dbReference type="Gene3D" id="3.90.1210.10">
    <property type="entry name" value="Antifreeze-like/N-acetylneuraminic acid synthase C-terminal domain"/>
    <property type="match status" value="1"/>
</dbReference>
<keyword evidence="9" id="KW-0969">Cilium</keyword>
<evidence type="ECO:0000313" key="12">
    <source>
        <dbReference type="Proteomes" id="UP000054698"/>
    </source>
</evidence>
<dbReference type="AlphaFoldDB" id="A0A0W0U279"/>
<keyword evidence="9" id="KW-0282">Flagellum</keyword>
<reference evidence="13 14" key="2">
    <citation type="submission" date="2018-06" db="EMBL/GenBank/DDBJ databases">
        <authorList>
            <consortium name="Pathogen Informatics"/>
            <person name="Doyle S."/>
        </authorList>
    </citation>
    <scope>NUCLEOTIDE SEQUENCE [LARGE SCALE GENOMIC DNA]</scope>
    <source>
        <strain evidence="11 14">NCTC11978</strain>
        <strain evidence="10 13">NCTC12022</strain>
    </source>
</reference>
<dbReference type="Gene3D" id="2.30.30.760">
    <property type="match status" value="1"/>
</dbReference>
<dbReference type="PATRIC" id="fig|453.4.peg.1010"/>
<dbReference type="SMART" id="SM00858">
    <property type="entry name" value="SAF"/>
    <property type="match status" value="1"/>
</dbReference>
<organism evidence="9 12">
    <name type="scientific">Legionella feeleii</name>
    <dbReference type="NCBI Taxonomy" id="453"/>
    <lineage>
        <taxon>Bacteria</taxon>
        <taxon>Pseudomonadati</taxon>
        <taxon>Pseudomonadota</taxon>
        <taxon>Gammaproteobacteria</taxon>
        <taxon>Legionellales</taxon>
        <taxon>Legionellaceae</taxon>
        <taxon>Legionella</taxon>
    </lineage>
</organism>
<evidence type="ECO:0000256" key="4">
    <source>
        <dbReference type="ARBA" id="ARBA00022729"/>
    </source>
</evidence>
<dbReference type="NCBIfam" id="TIGR03170">
    <property type="entry name" value="flgA_cterm"/>
    <property type="match status" value="1"/>
</dbReference>
<dbReference type="RefSeq" id="WP_058444388.1">
    <property type="nucleotide sequence ID" value="NZ_CAAAHT010000010.1"/>
</dbReference>
<evidence type="ECO:0000256" key="2">
    <source>
        <dbReference type="ARBA" id="ARBA00010474"/>
    </source>
</evidence>
<evidence type="ECO:0000256" key="6">
    <source>
        <dbReference type="ARBA" id="ARBA00025643"/>
    </source>
</evidence>
<comment type="function">
    <text evidence="6 7">Involved in the assembly process of the P-ring formation. It may associate with FlgF on the rod constituting a structure essential for the P-ring assembly or may act as a modulator protein for the P-ring assembly.</text>
</comment>
<gene>
    <name evidence="9" type="primary">flgA</name>
    <name evidence="9" type="ORF">Lfee_0936</name>
    <name evidence="11" type="ORF">NCTC11978_01836</name>
    <name evidence="10" type="ORF">NCTC12022_00231</name>
</gene>
<evidence type="ECO:0000256" key="3">
    <source>
        <dbReference type="ARBA" id="ARBA00014754"/>
    </source>
</evidence>
<dbReference type="InterPro" id="IPR041231">
    <property type="entry name" value="FlgA_N"/>
</dbReference>
<dbReference type="InterPro" id="IPR013974">
    <property type="entry name" value="SAF"/>
</dbReference>
<keyword evidence="4 7" id="KW-0732">Signal</keyword>
<dbReference type="EMBL" id="LNYB01000028">
    <property type="protein sequence ID" value="KTD01889.1"/>
    <property type="molecule type" value="Genomic_DNA"/>
</dbReference>
<evidence type="ECO:0000313" key="13">
    <source>
        <dbReference type="Proteomes" id="UP000251942"/>
    </source>
</evidence>
<evidence type="ECO:0000259" key="8">
    <source>
        <dbReference type="SMART" id="SM00858"/>
    </source>
</evidence>
<evidence type="ECO:0000313" key="9">
    <source>
        <dbReference type="EMBL" id="KTD01889.1"/>
    </source>
</evidence>
<dbReference type="Proteomes" id="UP000251942">
    <property type="component" value="Unassembled WGS sequence"/>
</dbReference>
<dbReference type="Pfam" id="PF13144">
    <property type="entry name" value="ChapFlgA"/>
    <property type="match status" value="1"/>
</dbReference>
<reference evidence="9 12" key="1">
    <citation type="submission" date="2015-11" db="EMBL/GenBank/DDBJ databases">
        <title>Genomic analysis of 38 Legionella species identifies large and diverse effector repertoires.</title>
        <authorList>
            <person name="Burstein D."/>
            <person name="Amaro F."/>
            <person name="Zusman T."/>
            <person name="Lifshitz Z."/>
            <person name="Cohen O."/>
            <person name="Gilbert J.A."/>
            <person name="Pupko T."/>
            <person name="Shuman H.A."/>
            <person name="Segal G."/>
        </authorList>
    </citation>
    <scope>NUCLEOTIDE SEQUENCE [LARGE SCALE GENOMIC DNA]</scope>
    <source>
        <strain evidence="9 12">WO-44C</strain>
    </source>
</reference>
<dbReference type="STRING" id="453.Lfee_0936"/>
<dbReference type="PANTHER" id="PTHR36307:SF1">
    <property type="entry name" value="FLAGELLA BASAL BODY P-RING FORMATION PROTEIN FLGA"/>
    <property type="match status" value="1"/>
</dbReference>
<protein>
    <recommendedName>
        <fullName evidence="3 7">Flagella basal body P-ring formation protein FlgA</fullName>
    </recommendedName>
</protein>
<comment type="similarity">
    <text evidence="2 7">Belongs to the FlgA family.</text>
</comment>
<dbReference type="OrthoDB" id="1669037at2"/>
<keyword evidence="5 7" id="KW-0574">Periplasm</keyword>
<keyword evidence="9" id="KW-0966">Cell projection</keyword>
<dbReference type="PANTHER" id="PTHR36307">
    <property type="entry name" value="FLAGELLA BASAL BODY P-RING FORMATION PROTEIN FLGA"/>
    <property type="match status" value="1"/>
</dbReference>
<feature type="signal peptide" evidence="7">
    <location>
        <begin position="1"/>
        <end position="20"/>
    </location>
</feature>
<feature type="chain" id="PRO_5034036516" description="Flagella basal body P-ring formation protein FlgA" evidence="7">
    <location>
        <begin position="21"/>
        <end position="234"/>
    </location>
</feature>
<sequence length="234" mass="25819">MLKRSILVFLLIFASPLLQAEAIQSLTIIEERITQHILNALSASDHKDVHISTGKIDARLKLRACDTDKLEVFNPYQTSILNATTMGIRCQEPDKHWTLYVPIKISVQKTILVAKRPLLKGAQIGKDDIEIATVDVSQLKQGYFTKMEDIIGLVCKQNLIQGSAFNPAILQTAVIIHKGEQVSIQAVGEMLSVSMEGIALNDGSLGDIIKVKNLSSKRIIEAQIQAKKQVRVAI</sequence>
<evidence type="ECO:0000313" key="11">
    <source>
        <dbReference type="EMBL" id="STX38649.1"/>
    </source>
</evidence>
<keyword evidence="7" id="KW-1005">Bacterial flagellum biogenesis</keyword>
<evidence type="ECO:0000256" key="1">
    <source>
        <dbReference type="ARBA" id="ARBA00004418"/>
    </source>
</evidence>
<proteinExistence type="inferred from homology"/>
<dbReference type="Proteomes" id="UP000254033">
    <property type="component" value="Unassembled WGS sequence"/>
</dbReference>
<dbReference type="InterPro" id="IPR017585">
    <property type="entry name" value="SAF_FlgA"/>
</dbReference>
<dbReference type="InterPro" id="IPR039246">
    <property type="entry name" value="Flagellar_FlgA"/>
</dbReference>
<accession>A0A0W0U279</accession>
<dbReference type="GO" id="GO:0044780">
    <property type="term" value="P:bacterial-type flagellum assembly"/>
    <property type="evidence" value="ECO:0007669"/>
    <property type="project" value="InterPro"/>
</dbReference>
<feature type="domain" description="SAF" evidence="8">
    <location>
        <begin position="109"/>
        <end position="171"/>
    </location>
</feature>
<dbReference type="Proteomes" id="UP000054698">
    <property type="component" value="Unassembled WGS sequence"/>
</dbReference>
<dbReference type="GO" id="GO:0042597">
    <property type="term" value="C:periplasmic space"/>
    <property type="evidence" value="ECO:0007669"/>
    <property type="project" value="UniProtKB-SubCell"/>
</dbReference>